<dbReference type="Gene3D" id="3.30.200.20">
    <property type="entry name" value="Phosphorylase Kinase, domain 1"/>
    <property type="match status" value="1"/>
</dbReference>
<keyword evidence="4" id="KW-1133">Transmembrane helix</keyword>
<keyword evidence="1" id="KW-0808">Transferase</keyword>
<keyword evidence="4" id="KW-0472">Membrane</keyword>
<organism evidence="6">
    <name type="scientific">Salvia splendens</name>
    <name type="common">Scarlet sage</name>
    <dbReference type="NCBI Taxonomy" id="180675"/>
    <lineage>
        <taxon>Eukaryota</taxon>
        <taxon>Viridiplantae</taxon>
        <taxon>Streptophyta</taxon>
        <taxon>Embryophyta</taxon>
        <taxon>Tracheophyta</taxon>
        <taxon>Spermatophyta</taxon>
        <taxon>Magnoliopsida</taxon>
        <taxon>eudicotyledons</taxon>
        <taxon>Gunneridae</taxon>
        <taxon>Pentapetalae</taxon>
        <taxon>asterids</taxon>
        <taxon>lamiids</taxon>
        <taxon>Lamiales</taxon>
        <taxon>Lamiaceae</taxon>
        <taxon>Nepetoideae</taxon>
        <taxon>Mentheae</taxon>
        <taxon>Salviinae</taxon>
        <taxon>Salvia</taxon>
        <taxon>Salvia subgen. Calosphace</taxon>
        <taxon>core Calosphace</taxon>
    </lineage>
</organism>
<feature type="domain" description="Protein kinase" evidence="5">
    <location>
        <begin position="79"/>
        <end position="348"/>
    </location>
</feature>
<keyword evidence="7" id="KW-1185">Reference proteome</keyword>
<dbReference type="GO" id="GO:0005524">
    <property type="term" value="F:ATP binding"/>
    <property type="evidence" value="ECO:0007669"/>
    <property type="project" value="UniProtKB-KW"/>
</dbReference>
<evidence type="ECO:0000256" key="4">
    <source>
        <dbReference type="SAM" id="Phobius"/>
    </source>
</evidence>
<comment type="caution">
    <text evidence="6">The sequence shown here is derived from an EMBL/GenBank/DDBJ whole genome shotgun (WGS) entry which is preliminary data.</text>
</comment>
<reference evidence="6" key="1">
    <citation type="submission" date="2018-01" db="EMBL/GenBank/DDBJ databases">
        <authorList>
            <person name="Mao J.F."/>
        </authorList>
    </citation>
    <scope>NUCLEOTIDE SEQUENCE</scope>
    <source>
        <strain evidence="6">Huo1</strain>
        <tissue evidence="6">Leaf</tissue>
    </source>
</reference>
<reference evidence="6" key="2">
    <citation type="submission" date="2020-08" db="EMBL/GenBank/DDBJ databases">
        <title>Plant Genome Project.</title>
        <authorList>
            <person name="Zhang R.-G."/>
        </authorList>
    </citation>
    <scope>NUCLEOTIDE SEQUENCE</scope>
    <source>
        <strain evidence="6">Huo1</strain>
        <tissue evidence="6">Leaf</tissue>
    </source>
</reference>
<dbReference type="SUPFAM" id="SSF56112">
    <property type="entry name" value="Protein kinase-like (PK-like)"/>
    <property type="match status" value="1"/>
</dbReference>
<dbReference type="AlphaFoldDB" id="A0A8X8Z895"/>
<evidence type="ECO:0000256" key="2">
    <source>
        <dbReference type="ARBA" id="ARBA00022741"/>
    </source>
</evidence>
<evidence type="ECO:0000259" key="5">
    <source>
        <dbReference type="PROSITE" id="PS50011"/>
    </source>
</evidence>
<dbReference type="EMBL" id="PNBA02000017">
    <property type="protein sequence ID" value="KAG6394982.1"/>
    <property type="molecule type" value="Genomic_DNA"/>
</dbReference>
<dbReference type="PROSITE" id="PS50011">
    <property type="entry name" value="PROTEIN_KINASE_DOM"/>
    <property type="match status" value="1"/>
</dbReference>
<keyword evidence="3" id="KW-0067">ATP-binding</keyword>
<evidence type="ECO:0000256" key="3">
    <source>
        <dbReference type="ARBA" id="ARBA00022840"/>
    </source>
</evidence>
<dbReference type="InterPro" id="IPR011009">
    <property type="entry name" value="Kinase-like_dom_sf"/>
</dbReference>
<dbReference type="Pfam" id="PF07714">
    <property type="entry name" value="PK_Tyr_Ser-Thr"/>
    <property type="match status" value="1"/>
</dbReference>
<evidence type="ECO:0000256" key="1">
    <source>
        <dbReference type="ARBA" id="ARBA00022527"/>
    </source>
</evidence>
<keyword evidence="1" id="KW-0418">Kinase</keyword>
<dbReference type="PANTHER" id="PTHR47989">
    <property type="entry name" value="OS01G0750732 PROTEIN"/>
    <property type="match status" value="1"/>
</dbReference>
<dbReference type="Gene3D" id="1.10.510.10">
    <property type="entry name" value="Transferase(Phosphotransferase) domain 1"/>
    <property type="match status" value="1"/>
</dbReference>
<feature type="transmembrane region" description="Helical" evidence="4">
    <location>
        <begin position="20"/>
        <end position="40"/>
    </location>
</feature>
<keyword evidence="2" id="KW-0547">Nucleotide-binding</keyword>
<dbReference type="PANTHER" id="PTHR47989:SF2">
    <property type="entry name" value="SERINE_THREONINE-PROTEIN KINASE PBL7-RELATED"/>
    <property type="match status" value="1"/>
</dbReference>
<proteinExistence type="predicted"/>
<dbReference type="InterPro" id="IPR001245">
    <property type="entry name" value="Ser-Thr/Tyr_kinase_cat_dom"/>
</dbReference>
<keyword evidence="4" id="KW-0812">Transmembrane</keyword>
<gene>
    <name evidence="6" type="ORF">SASPL_145573</name>
</gene>
<dbReference type="InterPro" id="IPR000719">
    <property type="entry name" value="Prot_kinase_dom"/>
</dbReference>
<keyword evidence="1" id="KW-0723">Serine/threonine-protein kinase</keyword>
<evidence type="ECO:0000313" key="7">
    <source>
        <dbReference type="Proteomes" id="UP000298416"/>
    </source>
</evidence>
<sequence>MMDTPQSHGQHHEIIPSSSLLIIVVPVILLVAILLLAAMLRCLHSSRANSSSSAASSKRVVHNSNCMFIGHSTIKLDPTSAAYTEMRGYQVQVFTLKEAEKATNIFCDANMIGTDVYRGVLRDGTPAAIKILRGTGRSAERAFRSQVELLCRVRCLYIRELLGYCADEEKRLLVLEYMANGSLADHLRRGTLKWGTRLKIALDCGRALEYLHEHMSPSIIHRNIRSTTILLDPTFTAKLSGFGLAKIGSDKLNGLVSTRVLGTTVYFAPDYGVILLELLTGRLPIDTTRPPGEHLLVSWVAAIAAMCVQTEAEYRPLITDVVQSLMPLVKNHSVPSSSGFAHTPSPKF</sequence>
<protein>
    <recommendedName>
        <fullName evidence="5">Protein kinase domain-containing protein</fullName>
    </recommendedName>
</protein>
<dbReference type="GO" id="GO:0004674">
    <property type="term" value="F:protein serine/threonine kinase activity"/>
    <property type="evidence" value="ECO:0007669"/>
    <property type="project" value="UniProtKB-KW"/>
</dbReference>
<accession>A0A8X8Z895</accession>
<dbReference type="Proteomes" id="UP000298416">
    <property type="component" value="Unassembled WGS sequence"/>
</dbReference>
<name>A0A8X8Z895_SALSN</name>
<evidence type="ECO:0000313" key="6">
    <source>
        <dbReference type="EMBL" id="KAG6394982.1"/>
    </source>
</evidence>